<dbReference type="InterPro" id="IPR036890">
    <property type="entry name" value="HATPase_C_sf"/>
</dbReference>
<keyword evidence="10" id="KW-0812">Transmembrane</keyword>
<dbReference type="SUPFAM" id="SSF47384">
    <property type="entry name" value="Homodimeric domain of signal transducing histidine kinase"/>
    <property type="match status" value="1"/>
</dbReference>
<dbReference type="Pfam" id="PF02518">
    <property type="entry name" value="HATPase_c"/>
    <property type="match status" value="1"/>
</dbReference>
<dbReference type="EC" id="2.7.13.3" evidence="3"/>
<proteinExistence type="predicted"/>
<sequence precursor="true">MMFRTRLLLIFTVTIVAAVGLVEALVLASTRETFERAQLQRTNVLTEQFRNEFKRRGRETARTVEAIAASDAVHKIALQPDSAEYYDFAAPLATSHALDLLELVSGEGTIVSSAQWPARFGYREEWLTARQDWNERGAFLRREELEQRVTLSLVSVAVVTEGDRKLYVVGGQELDREFLSTLVLPEGMRVLLYRNLEPHFSPAELIGAAGPAAHAEQLRPLIERVQKERREASATIGSGAEAESFEAVPLPGLDESIPGVLLIASSRGELVRLENSLLWTGIWVAGSGILVGMILSWWATARVTRPVRRLAASAGRVAAGEWNATVEVGSGDEIGQLARAFNRMTGELVAQREKLVQAERVAAWRELARRLAHELKNPLFPLQITVENMQRARDRYPEQFDEVFREGTTTLLAELAQLKQIVGRFSDFARMPTPEIQAVDFHALITETLKLFEGQLAQARVREVIELDPRVGRVNADPEQMTRVLRNLILNAIDAMPEGGTLTVRTKALDGRMRLEISDTGQGLTPEECDRLFTPYYTTKTHGTGLGLAIVQSVVSDHGGRISVESEKGKGATFRIEL</sequence>
<dbReference type="Gene3D" id="6.10.340.10">
    <property type="match status" value="1"/>
</dbReference>
<dbReference type="InterPro" id="IPR005467">
    <property type="entry name" value="His_kinase_dom"/>
</dbReference>
<organism evidence="13">
    <name type="scientific">Solibacter usitatus (strain Ellin6076)</name>
    <dbReference type="NCBI Taxonomy" id="234267"/>
    <lineage>
        <taxon>Bacteria</taxon>
        <taxon>Pseudomonadati</taxon>
        <taxon>Acidobacteriota</taxon>
        <taxon>Terriglobia</taxon>
        <taxon>Bryobacterales</taxon>
        <taxon>Solibacteraceae</taxon>
        <taxon>Candidatus Solibacter</taxon>
    </lineage>
</organism>
<dbReference type="GO" id="GO:0005886">
    <property type="term" value="C:plasma membrane"/>
    <property type="evidence" value="ECO:0007669"/>
    <property type="project" value="UniProtKB-SubCell"/>
</dbReference>
<dbReference type="SUPFAM" id="SSF158472">
    <property type="entry name" value="HAMP domain-like"/>
    <property type="match status" value="1"/>
</dbReference>
<dbReference type="InParanoid" id="Q01NK2"/>
<evidence type="ECO:0000256" key="1">
    <source>
        <dbReference type="ARBA" id="ARBA00000085"/>
    </source>
</evidence>
<comment type="catalytic activity">
    <reaction evidence="1">
        <text>ATP + protein L-histidine = ADP + protein N-phospho-L-histidine.</text>
        <dbReference type="EC" id="2.7.13.3"/>
    </reaction>
</comment>
<dbReference type="GO" id="GO:0000155">
    <property type="term" value="F:phosphorelay sensor kinase activity"/>
    <property type="evidence" value="ECO:0007669"/>
    <property type="project" value="InterPro"/>
</dbReference>
<evidence type="ECO:0000256" key="2">
    <source>
        <dbReference type="ARBA" id="ARBA00004651"/>
    </source>
</evidence>
<gene>
    <name evidence="13" type="ordered locus">Acid_7874</name>
</gene>
<evidence type="ECO:0000256" key="8">
    <source>
        <dbReference type="ARBA" id="ARBA00022777"/>
    </source>
</evidence>
<evidence type="ECO:0000256" key="10">
    <source>
        <dbReference type="SAM" id="Phobius"/>
    </source>
</evidence>
<dbReference type="CDD" id="cd00082">
    <property type="entry name" value="HisKA"/>
    <property type="match status" value="1"/>
</dbReference>
<evidence type="ECO:0000259" key="12">
    <source>
        <dbReference type="PROSITE" id="PS50885"/>
    </source>
</evidence>
<evidence type="ECO:0000259" key="11">
    <source>
        <dbReference type="PROSITE" id="PS50109"/>
    </source>
</evidence>
<dbReference type="InterPro" id="IPR036097">
    <property type="entry name" value="HisK_dim/P_sf"/>
</dbReference>
<keyword evidence="10" id="KW-1133">Transmembrane helix</keyword>
<dbReference type="Gene3D" id="3.30.565.10">
    <property type="entry name" value="Histidine kinase-like ATPase, C-terminal domain"/>
    <property type="match status" value="1"/>
</dbReference>
<feature type="transmembrane region" description="Helical" evidence="10">
    <location>
        <begin position="277"/>
        <end position="299"/>
    </location>
</feature>
<dbReference type="STRING" id="234267.Acid_7874"/>
<dbReference type="CDD" id="cd00075">
    <property type="entry name" value="HATPase"/>
    <property type="match status" value="1"/>
</dbReference>
<dbReference type="InterPro" id="IPR003661">
    <property type="entry name" value="HisK_dim/P_dom"/>
</dbReference>
<evidence type="ECO:0000256" key="5">
    <source>
        <dbReference type="ARBA" id="ARBA00022553"/>
    </source>
</evidence>
<evidence type="ECO:0000256" key="9">
    <source>
        <dbReference type="ARBA" id="ARBA00022840"/>
    </source>
</evidence>
<dbReference type="PANTHER" id="PTHR44936">
    <property type="entry name" value="SENSOR PROTEIN CREC"/>
    <property type="match status" value="1"/>
</dbReference>
<accession>Q01NK2</accession>
<dbReference type="InterPro" id="IPR003594">
    <property type="entry name" value="HATPase_dom"/>
</dbReference>
<keyword evidence="8 13" id="KW-0418">Kinase</keyword>
<keyword evidence="10" id="KW-0472">Membrane</keyword>
<dbReference type="Gene3D" id="1.10.287.130">
    <property type="match status" value="1"/>
</dbReference>
<evidence type="ECO:0000256" key="6">
    <source>
        <dbReference type="ARBA" id="ARBA00022679"/>
    </source>
</evidence>
<evidence type="ECO:0000313" key="13">
    <source>
        <dbReference type="EMBL" id="ABJ88768.1"/>
    </source>
</evidence>
<dbReference type="SMART" id="SM00388">
    <property type="entry name" value="HisKA"/>
    <property type="match status" value="1"/>
</dbReference>
<keyword evidence="5" id="KW-0597">Phosphoprotein</keyword>
<keyword evidence="9" id="KW-0067">ATP-binding</keyword>
<reference evidence="13" key="1">
    <citation type="submission" date="2006-10" db="EMBL/GenBank/DDBJ databases">
        <title>Complete sequence of Solibacter usitatus Ellin6076.</title>
        <authorList>
            <consortium name="US DOE Joint Genome Institute"/>
            <person name="Copeland A."/>
            <person name="Lucas S."/>
            <person name="Lapidus A."/>
            <person name="Barry K."/>
            <person name="Detter J.C."/>
            <person name="Glavina del Rio T."/>
            <person name="Hammon N."/>
            <person name="Israni S."/>
            <person name="Dalin E."/>
            <person name="Tice H."/>
            <person name="Pitluck S."/>
            <person name="Thompson L.S."/>
            <person name="Brettin T."/>
            <person name="Bruce D."/>
            <person name="Han C."/>
            <person name="Tapia R."/>
            <person name="Gilna P."/>
            <person name="Schmutz J."/>
            <person name="Larimer F."/>
            <person name="Land M."/>
            <person name="Hauser L."/>
            <person name="Kyrpides N."/>
            <person name="Mikhailova N."/>
            <person name="Janssen P.H."/>
            <person name="Kuske C.R."/>
            <person name="Richardson P."/>
        </authorList>
    </citation>
    <scope>NUCLEOTIDE SEQUENCE</scope>
    <source>
        <strain evidence="13">Ellin6076</strain>
    </source>
</reference>
<protein>
    <recommendedName>
        <fullName evidence="3">histidine kinase</fullName>
        <ecNumber evidence="3">2.7.13.3</ecNumber>
    </recommendedName>
</protein>
<dbReference type="eggNOG" id="COG5000">
    <property type="taxonomic scope" value="Bacteria"/>
</dbReference>
<dbReference type="PANTHER" id="PTHR44936:SF10">
    <property type="entry name" value="SENSOR PROTEIN RSTB"/>
    <property type="match status" value="1"/>
</dbReference>
<keyword evidence="7" id="KW-0547">Nucleotide-binding</keyword>
<evidence type="ECO:0000256" key="7">
    <source>
        <dbReference type="ARBA" id="ARBA00022741"/>
    </source>
</evidence>
<dbReference type="InterPro" id="IPR003660">
    <property type="entry name" value="HAMP_dom"/>
</dbReference>
<dbReference type="EMBL" id="CP000473">
    <property type="protein sequence ID" value="ABJ88768.1"/>
    <property type="molecule type" value="Genomic_DNA"/>
</dbReference>
<dbReference type="CDD" id="cd06225">
    <property type="entry name" value="HAMP"/>
    <property type="match status" value="1"/>
</dbReference>
<dbReference type="PROSITE" id="PS50885">
    <property type="entry name" value="HAMP"/>
    <property type="match status" value="1"/>
</dbReference>
<dbReference type="PRINTS" id="PR00344">
    <property type="entry name" value="BCTRLSENSOR"/>
</dbReference>
<dbReference type="PROSITE" id="PS50109">
    <property type="entry name" value="HIS_KIN"/>
    <property type="match status" value="1"/>
</dbReference>
<dbReference type="Pfam" id="PF00672">
    <property type="entry name" value="HAMP"/>
    <property type="match status" value="1"/>
</dbReference>
<dbReference type="InterPro" id="IPR004358">
    <property type="entry name" value="Sig_transdc_His_kin-like_C"/>
</dbReference>
<dbReference type="SUPFAM" id="SSF55874">
    <property type="entry name" value="ATPase domain of HSP90 chaperone/DNA topoisomerase II/histidine kinase"/>
    <property type="match status" value="1"/>
</dbReference>
<dbReference type="GO" id="GO:0005524">
    <property type="term" value="F:ATP binding"/>
    <property type="evidence" value="ECO:0007669"/>
    <property type="project" value="UniProtKB-KW"/>
</dbReference>
<dbReference type="HOGENOM" id="CLU_019564_2_1_0"/>
<dbReference type="Pfam" id="PF00512">
    <property type="entry name" value="HisKA"/>
    <property type="match status" value="1"/>
</dbReference>
<feature type="domain" description="Histidine kinase" evidence="11">
    <location>
        <begin position="370"/>
        <end position="578"/>
    </location>
</feature>
<dbReference type="AlphaFoldDB" id="Q01NK2"/>
<dbReference type="SMART" id="SM00304">
    <property type="entry name" value="HAMP"/>
    <property type="match status" value="1"/>
</dbReference>
<dbReference type="SMART" id="SM00387">
    <property type="entry name" value="HATPase_c"/>
    <property type="match status" value="1"/>
</dbReference>
<feature type="domain" description="HAMP" evidence="12">
    <location>
        <begin position="301"/>
        <end position="353"/>
    </location>
</feature>
<name>Q01NK2_SOLUE</name>
<keyword evidence="4" id="KW-1003">Cell membrane</keyword>
<keyword evidence="6" id="KW-0808">Transferase</keyword>
<dbReference type="InterPro" id="IPR050980">
    <property type="entry name" value="2C_sensor_his_kinase"/>
</dbReference>
<evidence type="ECO:0000256" key="3">
    <source>
        <dbReference type="ARBA" id="ARBA00012438"/>
    </source>
</evidence>
<evidence type="ECO:0000256" key="4">
    <source>
        <dbReference type="ARBA" id="ARBA00022475"/>
    </source>
</evidence>
<comment type="subcellular location">
    <subcellularLocation>
        <location evidence="2">Cell membrane</location>
        <topology evidence="2">Multi-pass membrane protein</topology>
    </subcellularLocation>
</comment>
<dbReference type="KEGG" id="sus:Acid_7874"/>